<gene>
    <name evidence="12" type="ORF">J8273_4032</name>
</gene>
<protein>
    <recommendedName>
        <fullName evidence="1">RNA helicase</fullName>
        <ecNumber evidence="1">3.6.4.13</ecNumber>
    </recommendedName>
</protein>
<dbReference type="InterPro" id="IPR011545">
    <property type="entry name" value="DEAD/DEAH_box_helicase_dom"/>
</dbReference>
<evidence type="ECO:0000256" key="1">
    <source>
        <dbReference type="ARBA" id="ARBA00012552"/>
    </source>
</evidence>
<dbReference type="PROSITE" id="PS51194">
    <property type="entry name" value="HELICASE_CTER"/>
    <property type="match status" value="1"/>
</dbReference>
<dbReference type="InterPro" id="IPR014001">
    <property type="entry name" value="Helicase_ATP-bd"/>
</dbReference>
<dbReference type="InterPro" id="IPR027417">
    <property type="entry name" value="P-loop_NTPase"/>
</dbReference>
<evidence type="ECO:0000256" key="6">
    <source>
        <dbReference type="PROSITE-ProRule" id="PRU00552"/>
    </source>
</evidence>
<comment type="caution">
    <text evidence="12">The sequence shown here is derived from an EMBL/GenBank/DDBJ whole genome shotgun (WGS) entry which is preliminary data.</text>
</comment>
<evidence type="ECO:0000256" key="5">
    <source>
        <dbReference type="ARBA" id="ARBA00022840"/>
    </source>
</evidence>
<evidence type="ECO:0000259" key="11">
    <source>
        <dbReference type="PROSITE" id="PS51195"/>
    </source>
</evidence>
<accession>A0A8J6E289</accession>
<dbReference type="EC" id="3.6.4.13" evidence="1"/>
<name>A0A8J6E289_9EUKA</name>
<feature type="compositionally biased region" description="Gly residues" evidence="8">
    <location>
        <begin position="471"/>
        <end position="491"/>
    </location>
</feature>
<keyword evidence="4 7" id="KW-0347">Helicase</keyword>
<dbReference type="Pfam" id="PF00271">
    <property type="entry name" value="Helicase_C"/>
    <property type="match status" value="1"/>
</dbReference>
<feature type="domain" description="Helicase ATP-binding" evidence="9">
    <location>
        <begin position="77"/>
        <end position="266"/>
    </location>
</feature>
<dbReference type="GO" id="GO:0005524">
    <property type="term" value="F:ATP binding"/>
    <property type="evidence" value="ECO:0007669"/>
    <property type="project" value="UniProtKB-KW"/>
</dbReference>
<dbReference type="Gene3D" id="3.40.50.300">
    <property type="entry name" value="P-loop containing nucleotide triphosphate hydrolases"/>
    <property type="match status" value="2"/>
</dbReference>
<evidence type="ECO:0000313" key="12">
    <source>
        <dbReference type="EMBL" id="KAG9394388.1"/>
    </source>
</evidence>
<keyword evidence="13" id="KW-1185">Reference proteome</keyword>
<evidence type="ECO:0000256" key="2">
    <source>
        <dbReference type="ARBA" id="ARBA00022741"/>
    </source>
</evidence>
<evidence type="ECO:0000256" key="8">
    <source>
        <dbReference type="SAM" id="MobiDB-lite"/>
    </source>
</evidence>
<dbReference type="SMART" id="SM00487">
    <property type="entry name" value="DEXDc"/>
    <property type="match status" value="1"/>
</dbReference>
<dbReference type="InterPro" id="IPR000629">
    <property type="entry name" value="RNA-helicase_DEAD-box_CS"/>
</dbReference>
<dbReference type="PROSITE" id="PS51192">
    <property type="entry name" value="HELICASE_ATP_BIND_1"/>
    <property type="match status" value="1"/>
</dbReference>
<proteinExistence type="inferred from homology"/>
<feature type="short sequence motif" description="Q motif" evidence="6">
    <location>
        <begin position="46"/>
        <end position="74"/>
    </location>
</feature>
<dbReference type="InterPro" id="IPR014014">
    <property type="entry name" value="RNA_helicase_DEAD_Q_motif"/>
</dbReference>
<keyword evidence="3 7" id="KW-0378">Hydrolase</keyword>
<feature type="domain" description="DEAD-box RNA helicase Q" evidence="11">
    <location>
        <begin position="46"/>
        <end position="74"/>
    </location>
</feature>
<comment type="similarity">
    <text evidence="7">Belongs to the DEAD box helicase family.</text>
</comment>
<dbReference type="SMART" id="SM00490">
    <property type="entry name" value="HELICc"/>
    <property type="match status" value="1"/>
</dbReference>
<evidence type="ECO:0000256" key="3">
    <source>
        <dbReference type="ARBA" id="ARBA00022801"/>
    </source>
</evidence>
<sequence length="491" mass="54556">MWNQLNDEEEERRLFGDQTAAGINFDEAYDIPIEISGIDEVPEGIETFKTIKLTEPLNRNIGLANYEKPTPIQKVSIPITLAGHDLMASAQTGSAFLVPVIEKMLASGRPQHYVEQTTGYNSRRQKATPVTLILSPTRELSSQIAKEAKKFTFKSGIKTVCVYGGASVQDQQRELDWGCDILVATPGRLIDFVTRGRITLANIGTLILDEADKMLEMGFEMQIREIVEELGMPQPEDGRQTLMFSATFPDAIQRLARSFLRDYAFISIGKVGSTTNNIEQRVMHIQENDKFRSLVSILSAHPEDLTLVFVETKINADRLEDLLIREGFRATSIHGDRAQWEREEALSEFRNHHATVLVATDVAQRGLDIPSVAHVINFDMPKDIQDYVHRIGRTGRVGHKGVATSFVNENCRGIVGPMLDLLRDSKQQVPSWLPELARNFSYRGGRGGRGGGNRSRDTRSGISSHRFTHGSRGGAAGGFEGMRRGGVSGFT</sequence>
<feature type="domain" description="Helicase C-terminal" evidence="10">
    <location>
        <begin position="277"/>
        <end position="437"/>
    </location>
</feature>
<evidence type="ECO:0000256" key="7">
    <source>
        <dbReference type="RuleBase" id="RU000492"/>
    </source>
</evidence>
<dbReference type="PROSITE" id="PS51195">
    <property type="entry name" value="Q_MOTIF"/>
    <property type="match status" value="1"/>
</dbReference>
<dbReference type="GO" id="GO:0003676">
    <property type="term" value="F:nucleic acid binding"/>
    <property type="evidence" value="ECO:0007669"/>
    <property type="project" value="InterPro"/>
</dbReference>
<dbReference type="EMBL" id="JAHDYR010000015">
    <property type="protein sequence ID" value="KAG9394388.1"/>
    <property type="molecule type" value="Genomic_DNA"/>
</dbReference>
<dbReference type="Pfam" id="PF00270">
    <property type="entry name" value="DEAD"/>
    <property type="match status" value="1"/>
</dbReference>
<dbReference type="CDD" id="cd18787">
    <property type="entry name" value="SF2_C_DEAD"/>
    <property type="match status" value="1"/>
</dbReference>
<dbReference type="PANTHER" id="PTHR47958">
    <property type="entry name" value="ATP-DEPENDENT RNA HELICASE DBP3"/>
    <property type="match status" value="1"/>
</dbReference>
<dbReference type="GO" id="GO:0003724">
    <property type="term" value="F:RNA helicase activity"/>
    <property type="evidence" value="ECO:0007669"/>
    <property type="project" value="UniProtKB-EC"/>
</dbReference>
<dbReference type="InterPro" id="IPR001650">
    <property type="entry name" value="Helicase_C-like"/>
</dbReference>
<dbReference type="OrthoDB" id="196131at2759"/>
<dbReference type="FunFam" id="3.40.50.300:FF:000008">
    <property type="entry name" value="ATP-dependent RNA helicase RhlB"/>
    <property type="match status" value="1"/>
</dbReference>
<keyword evidence="2 7" id="KW-0547">Nucleotide-binding</keyword>
<feature type="compositionally biased region" description="Gly residues" evidence="8">
    <location>
        <begin position="444"/>
        <end position="453"/>
    </location>
</feature>
<evidence type="ECO:0000313" key="13">
    <source>
        <dbReference type="Proteomes" id="UP000717585"/>
    </source>
</evidence>
<dbReference type="PROSITE" id="PS00039">
    <property type="entry name" value="DEAD_ATP_HELICASE"/>
    <property type="match status" value="1"/>
</dbReference>
<dbReference type="SUPFAM" id="SSF52540">
    <property type="entry name" value="P-loop containing nucleoside triphosphate hydrolases"/>
    <property type="match status" value="1"/>
</dbReference>
<reference evidence="12" key="1">
    <citation type="submission" date="2021-05" db="EMBL/GenBank/DDBJ databases">
        <title>A free-living protist that lacks canonical eukaryotic 1 DNA replication and segregation systems.</title>
        <authorList>
            <person name="Salas-Leiva D.E."/>
            <person name="Tromer E.C."/>
            <person name="Curtis B.A."/>
            <person name="Jerlstrom-Hultqvist J."/>
            <person name="Kolisko M."/>
            <person name="Yi Z."/>
            <person name="Salas-Leiva J.S."/>
            <person name="Gallot-Lavallee L."/>
            <person name="Kops G.J.P.L."/>
            <person name="Archibald J.M."/>
            <person name="Simpson A.G.B."/>
            <person name="Roger A.J."/>
        </authorList>
    </citation>
    <scope>NUCLEOTIDE SEQUENCE</scope>
    <source>
        <strain evidence="12">BICM</strain>
    </source>
</reference>
<dbReference type="Proteomes" id="UP000717585">
    <property type="component" value="Unassembled WGS sequence"/>
</dbReference>
<dbReference type="GO" id="GO:0016787">
    <property type="term" value="F:hydrolase activity"/>
    <property type="evidence" value="ECO:0007669"/>
    <property type="project" value="UniProtKB-KW"/>
</dbReference>
<keyword evidence="5 7" id="KW-0067">ATP-binding</keyword>
<feature type="region of interest" description="Disordered" evidence="8">
    <location>
        <begin position="443"/>
        <end position="491"/>
    </location>
</feature>
<dbReference type="AlphaFoldDB" id="A0A8J6E289"/>
<organism evidence="12 13">
    <name type="scientific">Carpediemonas membranifera</name>
    <dbReference type="NCBI Taxonomy" id="201153"/>
    <lineage>
        <taxon>Eukaryota</taxon>
        <taxon>Metamonada</taxon>
        <taxon>Carpediemonas-like organisms</taxon>
        <taxon>Carpediemonas</taxon>
    </lineage>
</organism>
<evidence type="ECO:0000256" key="4">
    <source>
        <dbReference type="ARBA" id="ARBA00022806"/>
    </source>
</evidence>
<evidence type="ECO:0000259" key="10">
    <source>
        <dbReference type="PROSITE" id="PS51194"/>
    </source>
</evidence>
<evidence type="ECO:0000259" key="9">
    <source>
        <dbReference type="PROSITE" id="PS51192"/>
    </source>
</evidence>